<keyword evidence="3" id="KW-1185">Reference proteome</keyword>
<evidence type="ECO:0000313" key="3">
    <source>
        <dbReference type="Proteomes" id="UP000791440"/>
    </source>
</evidence>
<accession>A0A921ZRZ8</accession>
<protein>
    <submittedName>
        <fullName evidence="2">Uncharacterized protein</fullName>
    </submittedName>
</protein>
<organism evidence="2 3">
    <name type="scientific">Manduca sexta</name>
    <name type="common">Tobacco hawkmoth</name>
    <name type="synonym">Tobacco hornworm</name>
    <dbReference type="NCBI Taxonomy" id="7130"/>
    <lineage>
        <taxon>Eukaryota</taxon>
        <taxon>Metazoa</taxon>
        <taxon>Ecdysozoa</taxon>
        <taxon>Arthropoda</taxon>
        <taxon>Hexapoda</taxon>
        <taxon>Insecta</taxon>
        <taxon>Pterygota</taxon>
        <taxon>Neoptera</taxon>
        <taxon>Endopterygota</taxon>
        <taxon>Lepidoptera</taxon>
        <taxon>Glossata</taxon>
        <taxon>Ditrysia</taxon>
        <taxon>Bombycoidea</taxon>
        <taxon>Sphingidae</taxon>
        <taxon>Sphinginae</taxon>
        <taxon>Sphingini</taxon>
        <taxon>Manduca</taxon>
    </lineage>
</organism>
<dbReference type="EMBL" id="JH668833">
    <property type="protein sequence ID" value="KAG6462338.1"/>
    <property type="molecule type" value="Genomic_DNA"/>
</dbReference>
<keyword evidence="1" id="KW-1133">Transmembrane helix</keyword>
<keyword evidence="1" id="KW-0812">Transmembrane</keyword>
<feature type="transmembrane region" description="Helical" evidence="1">
    <location>
        <begin position="6"/>
        <end position="24"/>
    </location>
</feature>
<evidence type="ECO:0000313" key="2">
    <source>
        <dbReference type="EMBL" id="KAG6462338.1"/>
    </source>
</evidence>
<keyword evidence="1" id="KW-0472">Membrane</keyword>
<reference evidence="2" key="1">
    <citation type="journal article" date="2016" name="Insect Biochem. Mol. Biol.">
        <title>Multifaceted biological insights from a draft genome sequence of the tobacco hornworm moth, Manduca sexta.</title>
        <authorList>
            <person name="Kanost M.R."/>
            <person name="Arrese E.L."/>
            <person name="Cao X."/>
            <person name="Chen Y.R."/>
            <person name="Chellapilla S."/>
            <person name="Goldsmith M.R."/>
            <person name="Grosse-Wilde E."/>
            <person name="Heckel D.G."/>
            <person name="Herndon N."/>
            <person name="Jiang H."/>
            <person name="Papanicolaou A."/>
            <person name="Qu J."/>
            <person name="Soulages J.L."/>
            <person name="Vogel H."/>
            <person name="Walters J."/>
            <person name="Waterhouse R.M."/>
            <person name="Ahn S.J."/>
            <person name="Almeida F.C."/>
            <person name="An C."/>
            <person name="Aqrawi P."/>
            <person name="Bretschneider A."/>
            <person name="Bryant W.B."/>
            <person name="Bucks S."/>
            <person name="Chao H."/>
            <person name="Chevignon G."/>
            <person name="Christen J.M."/>
            <person name="Clarke D.F."/>
            <person name="Dittmer N.T."/>
            <person name="Ferguson L.C.F."/>
            <person name="Garavelou S."/>
            <person name="Gordon K.H.J."/>
            <person name="Gunaratna R.T."/>
            <person name="Han Y."/>
            <person name="Hauser F."/>
            <person name="He Y."/>
            <person name="Heidel-Fischer H."/>
            <person name="Hirsh A."/>
            <person name="Hu Y."/>
            <person name="Jiang H."/>
            <person name="Kalra D."/>
            <person name="Klinner C."/>
            <person name="Konig C."/>
            <person name="Kovar C."/>
            <person name="Kroll A.R."/>
            <person name="Kuwar S.S."/>
            <person name="Lee S.L."/>
            <person name="Lehman R."/>
            <person name="Li K."/>
            <person name="Li Z."/>
            <person name="Liang H."/>
            <person name="Lovelace S."/>
            <person name="Lu Z."/>
            <person name="Mansfield J.H."/>
            <person name="McCulloch K.J."/>
            <person name="Mathew T."/>
            <person name="Morton B."/>
            <person name="Muzny D.M."/>
            <person name="Neunemann D."/>
            <person name="Ongeri F."/>
            <person name="Pauchet Y."/>
            <person name="Pu L.L."/>
            <person name="Pyrousis I."/>
            <person name="Rao X.J."/>
            <person name="Redding A."/>
            <person name="Roesel C."/>
            <person name="Sanchez-Gracia A."/>
            <person name="Schaack S."/>
            <person name="Shukla A."/>
            <person name="Tetreau G."/>
            <person name="Wang Y."/>
            <person name="Xiong G.H."/>
            <person name="Traut W."/>
            <person name="Walsh T.K."/>
            <person name="Worley K.C."/>
            <person name="Wu D."/>
            <person name="Wu W."/>
            <person name="Wu Y.Q."/>
            <person name="Zhang X."/>
            <person name="Zou Z."/>
            <person name="Zucker H."/>
            <person name="Briscoe A.D."/>
            <person name="Burmester T."/>
            <person name="Clem R.J."/>
            <person name="Feyereisen R."/>
            <person name="Grimmelikhuijzen C.J.P."/>
            <person name="Hamodrakas S.J."/>
            <person name="Hansson B.S."/>
            <person name="Huguet E."/>
            <person name="Jermiin L.S."/>
            <person name="Lan Q."/>
            <person name="Lehman H.K."/>
            <person name="Lorenzen M."/>
            <person name="Merzendorfer H."/>
            <person name="Michalopoulos I."/>
            <person name="Morton D.B."/>
            <person name="Muthukrishnan S."/>
            <person name="Oakeshott J.G."/>
            <person name="Palmer W."/>
            <person name="Park Y."/>
            <person name="Passarelli A.L."/>
            <person name="Rozas J."/>
            <person name="Schwartz L.M."/>
            <person name="Smith W."/>
            <person name="Southgate A."/>
            <person name="Vilcinskas A."/>
            <person name="Vogt R."/>
            <person name="Wang P."/>
            <person name="Werren J."/>
            <person name="Yu X.Q."/>
            <person name="Zhou J.J."/>
            <person name="Brown S.J."/>
            <person name="Scherer S.E."/>
            <person name="Richards S."/>
            <person name="Blissard G.W."/>
        </authorList>
    </citation>
    <scope>NUCLEOTIDE SEQUENCE</scope>
</reference>
<sequence>MIYAQYNIIIYFAATIVNLLQFVFSFPNGNEYMKDVANSVDAPGVFFDKMFIQKNNIMDNSPSNKRMKRQVGSGAGKYVDTAKMPQVKVLRLFLQLFKNLWADSHIGGSTPFHPDVCKPVLYLFKDKVIEFFFPDPRVEHKKKSH</sequence>
<dbReference type="Proteomes" id="UP000791440">
    <property type="component" value="Unassembled WGS sequence"/>
</dbReference>
<proteinExistence type="predicted"/>
<dbReference type="AlphaFoldDB" id="A0A921ZRZ8"/>
<gene>
    <name evidence="2" type="ORF">O3G_MSEX013190</name>
</gene>
<reference evidence="2" key="2">
    <citation type="submission" date="2020-12" db="EMBL/GenBank/DDBJ databases">
        <authorList>
            <person name="Kanost M."/>
        </authorList>
    </citation>
    <scope>NUCLEOTIDE SEQUENCE</scope>
</reference>
<evidence type="ECO:0000256" key="1">
    <source>
        <dbReference type="SAM" id="Phobius"/>
    </source>
</evidence>
<comment type="caution">
    <text evidence="2">The sequence shown here is derived from an EMBL/GenBank/DDBJ whole genome shotgun (WGS) entry which is preliminary data.</text>
</comment>
<name>A0A921ZRZ8_MANSE</name>